<evidence type="ECO:0000313" key="2">
    <source>
        <dbReference type="Proteomes" id="UP000824782"/>
    </source>
</evidence>
<dbReference type="AlphaFoldDB" id="A0AAV6YD46"/>
<reference evidence="1" key="1">
    <citation type="thesis" date="2020" institute="ProQuest LLC" country="789 East Eisenhower Parkway, Ann Arbor, MI, USA">
        <title>Comparative Genomics and Chromosome Evolution.</title>
        <authorList>
            <person name="Mudd A.B."/>
        </authorList>
    </citation>
    <scope>NUCLEOTIDE SEQUENCE</scope>
    <source>
        <strain evidence="1">237g6f4</strain>
        <tissue evidence="1">Blood</tissue>
    </source>
</reference>
<sequence>MLRRPEGNVHCLYILRGVRLLTSNPLYHRTAPHGTCRGSTCNNTETNIYTYTTSLHGYRDLFITQLKNIFHDFFLLQGDFSIAVLFSSCVSHF</sequence>
<comment type="caution">
    <text evidence="1">The sequence shown here is derived from an EMBL/GenBank/DDBJ whole genome shotgun (WGS) entry which is preliminary data.</text>
</comment>
<accession>A0AAV6YD46</accession>
<proteinExistence type="predicted"/>
<gene>
    <name evidence="1" type="ORF">GDO81_028507</name>
</gene>
<protein>
    <submittedName>
        <fullName evidence="1">Uncharacterized protein</fullName>
    </submittedName>
</protein>
<keyword evidence="2" id="KW-1185">Reference proteome</keyword>
<organism evidence="1 2">
    <name type="scientific">Engystomops pustulosus</name>
    <name type="common">Tungara frog</name>
    <name type="synonym">Physalaemus pustulosus</name>
    <dbReference type="NCBI Taxonomy" id="76066"/>
    <lineage>
        <taxon>Eukaryota</taxon>
        <taxon>Metazoa</taxon>
        <taxon>Chordata</taxon>
        <taxon>Craniata</taxon>
        <taxon>Vertebrata</taxon>
        <taxon>Euteleostomi</taxon>
        <taxon>Amphibia</taxon>
        <taxon>Batrachia</taxon>
        <taxon>Anura</taxon>
        <taxon>Neobatrachia</taxon>
        <taxon>Hyloidea</taxon>
        <taxon>Leptodactylidae</taxon>
        <taxon>Leiuperinae</taxon>
        <taxon>Engystomops</taxon>
    </lineage>
</organism>
<dbReference type="Proteomes" id="UP000824782">
    <property type="component" value="Unassembled WGS sequence"/>
</dbReference>
<name>A0AAV6YD46_ENGPU</name>
<evidence type="ECO:0000313" key="1">
    <source>
        <dbReference type="EMBL" id="KAG8535449.1"/>
    </source>
</evidence>
<dbReference type="EMBL" id="WNYA01066542">
    <property type="protein sequence ID" value="KAG8535449.1"/>
    <property type="molecule type" value="Genomic_DNA"/>
</dbReference>